<comment type="similarity">
    <text evidence="2">Belongs to the janus family.</text>
</comment>
<dbReference type="InterPro" id="IPR038596">
    <property type="entry name" value="Janus_sf"/>
</dbReference>
<dbReference type="Gene3D" id="3.50.20.20">
    <property type="entry name" value="Janus/Ocnus"/>
    <property type="match status" value="1"/>
</dbReference>
<evidence type="ECO:0000256" key="5">
    <source>
        <dbReference type="ARBA" id="ARBA00068496"/>
    </source>
</evidence>
<dbReference type="InterPro" id="IPR007702">
    <property type="entry name" value="Janus"/>
</dbReference>
<organism evidence="10">
    <name type="scientific">Drosophila rhopaloa</name>
    <name type="common">Fruit fly</name>
    <dbReference type="NCBI Taxonomy" id="1041015"/>
    <lineage>
        <taxon>Eukaryota</taxon>
        <taxon>Metazoa</taxon>
        <taxon>Ecdysozoa</taxon>
        <taxon>Arthropoda</taxon>
        <taxon>Hexapoda</taxon>
        <taxon>Insecta</taxon>
        <taxon>Pterygota</taxon>
        <taxon>Neoptera</taxon>
        <taxon>Endopterygota</taxon>
        <taxon>Diptera</taxon>
        <taxon>Brachycera</taxon>
        <taxon>Muscomorpha</taxon>
        <taxon>Ephydroidea</taxon>
        <taxon>Drosophilidae</taxon>
        <taxon>Drosophila</taxon>
        <taxon>Sophophora</taxon>
    </lineage>
</organism>
<dbReference type="GO" id="GO:0007548">
    <property type="term" value="P:sex differentiation"/>
    <property type="evidence" value="ECO:0007669"/>
    <property type="project" value="UniProtKB-KW"/>
</dbReference>
<reference evidence="10" key="2">
    <citation type="submission" date="2025-04" db="UniProtKB">
        <authorList>
            <consortium name="RefSeq"/>
        </authorList>
    </citation>
    <scope>IDENTIFICATION</scope>
</reference>
<reference evidence="9" key="1">
    <citation type="journal article" date="2021" name="Elife">
        <title>Highly contiguous assemblies of 101 drosophilid genomes.</title>
        <authorList>
            <person name="Kim B.Y."/>
            <person name="Wang J.R."/>
            <person name="Miller D.E."/>
            <person name="Barmina O."/>
            <person name="Delaney E."/>
            <person name="Thompson A."/>
            <person name="Comeault A.A."/>
            <person name="Peede D."/>
            <person name="D'Agostino E.R."/>
            <person name="Pelaez J."/>
            <person name="Aguilar J.M."/>
            <person name="Haji D."/>
            <person name="Matsunaga T."/>
            <person name="Armstrong E.E."/>
            <person name="Zych M."/>
            <person name="Ogawa Y."/>
            <person name="Stamenkovic-Radak M."/>
            <person name="Jelic M."/>
            <person name="Veselinovic M.S."/>
            <person name="Tanaskovic M."/>
            <person name="Eric P."/>
            <person name="Gao J.J."/>
            <person name="Katoh T.K."/>
            <person name="Toda M.J."/>
            <person name="Watabe H."/>
            <person name="Watada M."/>
            <person name="Davis J.S."/>
            <person name="Moyle L.C."/>
            <person name="Manoli G."/>
            <person name="Bertolini E."/>
            <person name="Kostal V."/>
            <person name="Hawley R.S."/>
            <person name="Takahashi A."/>
            <person name="Jones C.D."/>
            <person name="Price D.K."/>
            <person name="Whiteman N."/>
            <person name="Kopp A."/>
            <person name="Matute D.R."/>
            <person name="Petrov D.A."/>
        </authorList>
    </citation>
    <scope>NUCLEOTIDE SEQUENCE [LARGE SCALE GENOMIC DNA]</scope>
</reference>
<proteinExistence type="inferred from homology"/>
<evidence type="ECO:0000256" key="6">
    <source>
        <dbReference type="PIRSR" id="PIRSR607702-1"/>
    </source>
</evidence>
<keyword evidence="3" id="KW-0221">Differentiation</keyword>
<dbReference type="RefSeq" id="XP_016980251.1">
    <property type="nucleotide sequence ID" value="XM_017124762.1"/>
</dbReference>
<feature type="active site" description="Proton acceptor" evidence="6">
    <location>
        <position position="69"/>
    </location>
</feature>
<evidence type="ECO:0000256" key="1">
    <source>
        <dbReference type="ARBA" id="ARBA00002508"/>
    </source>
</evidence>
<comment type="function">
    <text evidence="1">JanA and janB regulate somatic sex differentiation.</text>
</comment>
<protein>
    <recommendedName>
        <fullName evidence="5">Sex-regulated protein janus-B</fullName>
    </recommendedName>
</protein>
<accession>A0A6P4F4I2</accession>
<evidence type="ECO:0000256" key="7">
    <source>
        <dbReference type="PIRSR" id="PIRSR607702-2"/>
    </source>
</evidence>
<gene>
    <name evidence="10" type="primary">LOC108045434</name>
    <name evidence="8" type="synonym">108045434</name>
</gene>
<dbReference type="AlphaFoldDB" id="A0A6P4F4I2"/>
<dbReference type="FunFam" id="3.50.20.20:FF:000002">
    <property type="entry name" value="Sex-regulated protein janus-B"/>
    <property type="match status" value="1"/>
</dbReference>
<evidence type="ECO:0000313" key="8">
    <source>
        <dbReference type="EnsemblMetazoa" id="XP_016980251.1"/>
    </source>
</evidence>
<dbReference type="PANTHER" id="PTHR12258">
    <property type="entry name" value="JANUS-A/JANUS-B"/>
    <property type="match status" value="1"/>
</dbReference>
<dbReference type="EnsemblMetazoa" id="XM_017124762.2">
    <property type="protein sequence ID" value="XP_016980251.1"/>
    <property type="gene ID" value="LOC108045434"/>
</dbReference>
<dbReference type="GeneID" id="108045434"/>
<dbReference type="PANTHER" id="PTHR12258:SF5">
    <property type="entry name" value="BCDNA.GH02250-RELATED"/>
    <property type="match status" value="1"/>
</dbReference>
<dbReference type="OrthoDB" id="10249612at2759"/>
<dbReference type="GO" id="GO:0101006">
    <property type="term" value="F:protein histidine phosphatase activity"/>
    <property type="evidence" value="ECO:0007669"/>
    <property type="project" value="TreeGrafter"/>
</dbReference>
<dbReference type="Pfam" id="PF05005">
    <property type="entry name" value="Ocnus"/>
    <property type="match status" value="1"/>
</dbReference>
<evidence type="ECO:0000313" key="10">
    <source>
        <dbReference type="RefSeq" id="XP_016980251.1"/>
    </source>
</evidence>
<evidence type="ECO:0000256" key="2">
    <source>
        <dbReference type="ARBA" id="ARBA00010971"/>
    </source>
</evidence>
<keyword evidence="9" id="KW-1185">Reference proteome</keyword>
<evidence type="ECO:0000256" key="4">
    <source>
        <dbReference type="ARBA" id="ARBA00022928"/>
    </source>
</evidence>
<name>A0A6P4F4I2_DRORH</name>
<reference evidence="8" key="3">
    <citation type="submission" date="2025-05" db="UniProtKB">
        <authorList>
            <consortium name="EnsemblMetazoa"/>
        </authorList>
    </citation>
    <scope>IDENTIFICATION</scope>
</reference>
<dbReference type="Proteomes" id="UP001652680">
    <property type="component" value="Unassembled WGS sequence"/>
</dbReference>
<keyword evidence="4" id="KW-0726">Sexual differentiation</keyword>
<sequence>MKLLKSLSLLPRCVSPLQKCYSTDLISLVGIPRVKIAKGENRYLLVMIHTHGFTNFGRVIVRGANVDNHLEIFDSILEEMEPQGICSKCLGGGRILNEDDKKKIKIYGTSRTFGGADHKRTRNILQSWTTYKDFKISVKK</sequence>
<feature type="binding site" evidence="7">
    <location>
        <position position="42"/>
    </location>
    <ligand>
        <name>substrate</name>
    </ligand>
</feature>
<evidence type="ECO:0000313" key="9">
    <source>
        <dbReference type="Proteomes" id="UP001652680"/>
    </source>
</evidence>
<evidence type="ECO:0000256" key="3">
    <source>
        <dbReference type="ARBA" id="ARBA00022782"/>
    </source>
</evidence>
<dbReference type="GO" id="GO:0030154">
    <property type="term" value="P:cell differentiation"/>
    <property type="evidence" value="ECO:0007669"/>
    <property type="project" value="UniProtKB-KW"/>
</dbReference>
<dbReference type="GO" id="GO:0005829">
    <property type="term" value="C:cytosol"/>
    <property type="evidence" value="ECO:0007669"/>
    <property type="project" value="TreeGrafter"/>
</dbReference>
<dbReference type="SUPFAM" id="SSF143724">
    <property type="entry name" value="PHP14-like"/>
    <property type="match status" value="1"/>
</dbReference>